<name>A0A9Y2EU63_9FIRM</name>
<comment type="subcellular location">
    <subcellularLocation>
        <location evidence="1">Cell membrane</location>
        <topology evidence="1">Multi-pass membrane protein</topology>
    </subcellularLocation>
</comment>
<dbReference type="PANTHER" id="PTHR30074">
    <property type="entry name" value="FORMATE DEHYDROGENASE, NITRATE-INDUCIBLE, CYTOCHROME B556 FDN SUBUNIT"/>
    <property type="match status" value="1"/>
</dbReference>
<feature type="transmembrane region" description="Helical" evidence="7">
    <location>
        <begin position="208"/>
        <end position="227"/>
    </location>
</feature>
<dbReference type="KEGG" id="sgbi:P3F81_02595"/>
<feature type="transmembrane region" description="Helical" evidence="7">
    <location>
        <begin position="170"/>
        <end position="196"/>
    </location>
</feature>
<dbReference type="PANTHER" id="PTHR30074:SF4">
    <property type="entry name" value="NI_FE-HYDROGENASE 2 B-TYPE CYTOCHROME SUBUNIT-RELATED"/>
    <property type="match status" value="1"/>
</dbReference>
<evidence type="ECO:0000313" key="9">
    <source>
        <dbReference type="Proteomes" id="UP001243623"/>
    </source>
</evidence>
<evidence type="ECO:0000256" key="2">
    <source>
        <dbReference type="ARBA" id="ARBA00008929"/>
    </source>
</evidence>
<dbReference type="RefSeq" id="WP_147666596.1">
    <property type="nucleotide sequence ID" value="NZ_CP120678.1"/>
</dbReference>
<keyword evidence="5 7" id="KW-1133">Transmembrane helix</keyword>
<accession>A0A9Y2EU63</accession>
<organism evidence="8 9">
    <name type="scientific">Selenobaculum gibii</name>
    <dbReference type="NCBI Taxonomy" id="3054208"/>
    <lineage>
        <taxon>Bacteria</taxon>
        <taxon>Bacillati</taxon>
        <taxon>Bacillota</taxon>
        <taxon>Negativicutes</taxon>
        <taxon>Selenomonadales</taxon>
        <taxon>Selenomonadaceae</taxon>
        <taxon>Selenobaculum</taxon>
    </lineage>
</organism>
<dbReference type="InterPro" id="IPR051817">
    <property type="entry name" value="FDH_cytochrome_b556_subunit"/>
</dbReference>
<feature type="transmembrane region" description="Helical" evidence="7">
    <location>
        <begin position="348"/>
        <end position="366"/>
    </location>
</feature>
<feature type="transmembrane region" description="Helical" evidence="7">
    <location>
        <begin position="55"/>
        <end position="79"/>
    </location>
</feature>
<feature type="transmembrane region" description="Helical" evidence="7">
    <location>
        <begin position="285"/>
        <end position="305"/>
    </location>
</feature>
<keyword evidence="4 7" id="KW-0812">Transmembrane</keyword>
<dbReference type="GO" id="GO:0009061">
    <property type="term" value="P:anaerobic respiration"/>
    <property type="evidence" value="ECO:0007669"/>
    <property type="project" value="TreeGrafter"/>
</dbReference>
<feature type="transmembrane region" description="Helical" evidence="7">
    <location>
        <begin position="91"/>
        <end position="112"/>
    </location>
</feature>
<sequence>MEKKYRQLELLGWTFTITPMRFFLTGLALICLGTIIVRLVTGYQYVTNLTDETPWGLWIAFDVMTGVALAGGGYSTALLVHSFDYKKYRVVARGALLTSLFGYILVMVGLFLDIGQWYNFWRPFVSWGYSSVLFEVFWCVSIYTTILSLEFCEVLTERIAKSYHLKVLKILPILIIIGLIFPMMHQSSLGGLFLLFKAKMYPLWWSEFLPLYFLLSSFFVGSAMVCVETDLARRGYAHEVPHNVLKRLTRVGGRVMVAYLLLKLYDLTVQNQWGLLFENSLQSNLYIVEMVFGIIIPICLIFSSIVNTRRGLMLYSWLTVGGVVLNRMNNVFTSMYTSGNYFPSIWEFIVSIGLISIGCLIYCFIVENFKVIGDEYAVQVRVQNANNSGLQVWSSSAQQVFEDKK</sequence>
<proteinExistence type="inferred from homology"/>
<feature type="transmembrane region" description="Helical" evidence="7">
    <location>
        <begin position="312"/>
        <end position="328"/>
    </location>
</feature>
<dbReference type="InterPro" id="IPR005614">
    <property type="entry name" value="NrfD-like"/>
</dbReference>
<evidence type="ECO:0000256" key="4">
    <source>
        <dbReference type="ARBA" id="ARBA00022692"/>
    </source>
</evidence>
<keyword evidence="3" id="KW-1003">Cell membrane</keyword>
<evidence type="ECO:0000256" key="3">
    <source>
        <dbReference type="ARBA" id="ARBA00022475"/>
    </source>
</evidence>
<reference evidence="8" key="1">
    <citation type="submission" date="2023-03" db="EMBL/GenBank/DDBJ databases">
        <title>Selenobaculum gbiensis gen. nov. sp. nov., a new bacterium isolated from the gut microbiota of IBD patient.</title>
        <authorList>
            <person name="Yeo S."/>
            <person name="Park H."/>
            <person name="Huh C.S."/>
        </authorList>
    </citation>
    <scope>NUCLEOTIDE SEQUENCE</scope>
    <source>
        <strain evidence="8">ICN-92133</strain>
    </source>
</reference>
<feature type="transmembrane region" description="Helical" evidence="7">
    <location>
        <begin position="124"/>
        <end position="149"/>
    </location>
</feature>
<evidence type="ECO:0000313" key="8">
    <source>
        <dbReference type="EMBL" id="WIW71240.1"/>
    </source>
</evidence>
<dbReference type="Proteomes" id="UP001243623">
    <property type="component" value="Chromosome"/>
</dbReference>
<keyword evidence="6 7" id="KW-0472">Membrane</keyword>
<feature type="transmembrane region" description="Helical" evidence="7">
    <location>
        <begin position="21"/>
        <end position="43"/>
    </location>
</feature>
<evidence type="ECO:0000256" key="5">
    <source>
        <dbReference type="ARBA" id="ARBA00022989"/>
    </source>
</evidence>
<protein>
    <submittedName>
        <fullName evidence="8">Polysulfide reductase NrfD</fullName>
    </submittedName>
</protein>
<dbReference type="AlphaFoldDB" id="A0A9Y2EU63"/>
<evidence type="ECO:0000256" key="6">
    <source>
        <dbReference type="ARBA" id="ARBA00023136"/>
    </source>
</evidence>
<evidence type="ECO:0000256" key="7">
    <source>
        <dbReference type="SAM" id="Phobius"/>
    </source>
</evidence>
<evidence type="ECO:0000256" key="1">
    <source>
        <dbReference type="ARBA" id="ARBA00004651"/>
    </source>
</evidence>
<comment type="similarity">
    <text evidence="2">Belongs to the NrfD family.</text>
</comment>
<dbReference type="GO" id="GO:0005886">
    <property type="term" value="C:plasma membrane"/>
    <property type="evidence" value="ECO:0007669"/>
    <property type="project" value="UniProtKB-SubCell"/>
</dbReference>
<dbReference type="Pfam" id="PF03916">
    <property type="entry name" value="NrfD"/>
    <property type="match status" value="1"/>
</dbReference>
<dbReference type="EMBL" id="CP120678">
    <property type="protein sequence ID" value="WIW71240.1"/>
    <property type="molecule type" value="Genomic_DNA"/>
</dbReference>
<keyword evidence="9" id="KW-1185">Reference proteome</keyword>
<gene>
    <name evidence="8" type="primary">nrfD</name>
    <name evidence="8" type="ORF">P3F81_02595</name>
</gene>
<feature type="transmembrane region" description="Helical" evidence="7">
    <location>
        <begin position="248"/>
        <end position="265"/>
    </location>
</feature>